<protein>
    <recommendedName>
        <fullName evidence="3">DUF2508 family protein</fullName>
    </recommendedName>
</protein>
<proteinExistence type="predicted"/>
<reference evidence="1 2" key="1">
    <citation type="submission" date="2009-01" db="EMBL/GenBank/DDBJ databases">
        <authorList>
            <person name="Fulton L."/>
            <person name="Clifton S."/>
            <person name="Fulton B."/>
            <person name="Xu J."/>
            <person name="Minx P."/>
            <person name="Pepin K.H."/>
            <person name="Johnson M."/>
            <person name="Bhonagiri V."/>
            <person name="Nash W.E."/>
            <person name="Mardis E.R."/>
            <person name="Wilson R.K."/>
        </authorList>
    </citation>
    <scope>NUCLEOTIDE SEQUENCE [LARGE SCALE GENOMIC DNA]</scope>
    <source>
        <strain evidence="1 2">DSM 5476</strain>
    </source>
</reference>
<dbReference type="Proteomes" id="UP000003340">
    <property type="component" value="Unassembled WGS sequence"/>
</dbReference>
<evidence type="ECO:0008006" key="3">
    <source>
        <dbReference type="Google" id="ProtNLM"/>
    </source>
</evidence>
<name>C0ECC9_9FIRM</name>
<dbReference type="HOGENOM" id="CLU_2034010_0_0_9"/>
<evidence type="ECO:0000313" key="2">
    <source>
        <dbReference type="Proteomes" id="UP000003340"/>
    </source>
</evidence>
<keyword evidence="2" id="KW-1185">Reference proteome</keyword>
<dbReference type="Pfam" id="PF10704">
    <property type="entry name" value="DUF2508"/>
    <property type="match status" value="1"/>
</dbReference>
<dbReference type="InterPro" id="IPR019644">
    <property type="entry name" value="DUF2508"/>
</dbReference>
<comment type="caution">
    <text evidence="1">The sequence shown here is derived from an EMBL/GenBank/DDBJ whole genome shotgun (WGS) entry which is preliminary data.</text>
</comment>
<sequence>MESILKFACSLPIIGARISGKRDKHQLLQELEDIQYRLTAARNAFDMLTDADLIESCIYQMESLEVKYNFLIKQARGLGLKHSELVCDEERIDYADVRSVEHCGGHGNRHVLVLQKHSKTV</sequence>
<reference evidence="1 2" key="2">
    <citation type="submission" date="2009-02" db="EMBL/GenBank/DDBJ databases">
        <title>Draft genome sequence of Clostridium methylpentosum (DSM 5476).</title>
        <authorList>
            <person name="Sudarsanam P."/>
            <person name="Ley R."/>
            <person name="Guruge J."/>
            <person name="Turnbaugh P.J."/>
            <person name="Mahowald M."/>
            <person name="Liep D."/>
            <person name="Gordon J."/>
        </authorList>
    </citation>
    <scope>NUCLEOTIDE SEQUENCE [LARGE SCALE GENOMIC DNA]</scope>
    <source>
        <strain evidence="1 2">DSM 5476</strain>
    </source>
</reference>
<dbReference type="STRING" id="537013.CLOSTMETH_01498"/>
<gene>
    <name evidence="1" type="ORF">CLOSTMETH_01498</name>
</gene>
<accession>C0ECC9</accession>
<organism evidence="1 2">
    <name type="scientific">[Clostridium] methylpentosum DSM 5476</name>
    <dbReference type="NCBI Taxonomy" id="537013"/>
    <lineage>
        <taxon>Bacteria</taxon>
        <taxon>Bacillati</taxon>
        <taxon>Bacillota</taxon>
        <taxon>Clostridia</taxon>
        <taxon>Eubacteriales</taxon>
        <taxon>Oscillospiraceae</taxon>
        <taxon>Oscillospiraceae incertae sedis</taxon>
    </lineage>
</organism>
<evidence type="ECO:0000313" key="1">
    <source>
        <dbReference type="EMBL" id="EEG30877.1"/>
    </source>
</evidence>
<dbReference type="EMBL" id="ACEC01000048">
    <property type="protein sequence ID" value="EEG30877.1"/>
    <property type="molecule type" value="Genomic_DNA"/>
</dbReference>
<dbReference type="AlphaFoldDB" id="C0ECC9"/>